<reference evidence="2" key="2">
    <citation type="submission" date="2023-10" db="EMBL/GenBank/DDBJ databases">
        <authorList>
            <person name="Khurajog B."/>
        </authorList>
    </citation>
    <scope>NUCLEOTIDE SEQUENCE</scope>
    <source>
        <strain evidence="2">BF14</strain>
    </source>
</reference>
<feature type="transmembrane region" description="Helical" evidence="1">
    <location>
        <begin position="205"/>
        <end position="224"/>
    </location>
</feature>
<protein>
    <submittedName>
        <fullName evidence="2">O-antigen ligase family protein</fullName>
    </submittedName>
</protein>
<feature type="transmembrane region" description="Helical" evidence="1">
    <location>
        <begin position="361"/>
        <end position="381"/>
    </location>
</feature>
<keyword evidence="1" id="KW-1133">Transmembrane helix</keyword>
<dbReference type="Proteomes" id="UP001280415">
    <property type="component" value="Unassembled WGS sequence"/>
</dbReference>
<comment type="caution">
    <text evidence="2">The sequence shown here is derived from an EMBL/GenBank/DDBJ whole genome shotgun (WGS) entry which is preliminary data.</text>
</comment>
<feature type="transmembrane region" description="Helical" evidence="1">
    <location>
        <begin position="39"/>
        <end position="59"/>
    </location>
</feature>
<feature type="transmembrane region" description="Helical" evidence="1">
    <location>
        <begin position="173"/>
        <end position="193"/>
    </location>
</feature>
<feature type="transmembrane region" description="Helical" evidence="1">
    <location>
        <begin position="128"/>
        <end position="153"/>
    </location>
</feature>
<feature type="transmembrane region" description="Helical" evidence="1">
    <location>
        <begin position="66"/>
        <end position="86"/>
    </location>
</feature>
<name>A0AAW8YL72_PEDAC</name>
<accession>A0AAW8YL72</accession>
<feature type="transmembrane region" description="Helical" evidence="1">
    <location>
        <begin position="261"/>
        <end position="280"/>
    </location>
</feature>
<gene>
    <name evidence="2" type="ORF">R0H03_01265</name>
</gene>
<proteinExistence type="predicted"/>
<dbReference type="EMBL" id="JAWJAX010000001">
    <property type="protein sequence ID" value="MDV2910501.1"/>
    <property type="molecule type" value="Genomic_DNA"/>
</dbReference>
<dbReference type="RefSeq" id="WP_317051866.1">
    <property type="nucleotide sequence ID" value="NZ_JAWJAX010000001.1"/>
</dbReference>
<dbReference type="AlphaFoldDB" id="A0AAW8YL72"/>
<feature type="transmembrane region" description="Helical" evidence="1">
    <location>
        <begin position="230"/>
        <end position="249"/>
    </location>
</feature>
<keyword evidence="1" id="KW-0812">Transmembrane</keyword>
<keyword evidence="2" id="KW-0436">Ligase</keyword>
<reference evidence="2" key="1">
    <citation type="journal article" date="2023" name="PeerJ">
        <title>Selection and evaluation of lactic acid bacteria from chicken feces in Thailand as potential probiotics.</title>
        <authorList>
            <person name="Khurajog B."/>
            <person name="Disastra Y."/>
            <person name="Lawwyne L.D."/>
            <person name="Sirichokchatchawan W."/>
            <person name="Niyomtham W."/>
            <person name="Yindee J."/>
            <person name="Hampson D.J."/>
            <person name="Prapasarakul N."/>
        </authorList>
    </citation>
    <scope>NUCLEOTIDE SEQUENCE</scope>
    <source>
        <strain evidence="2">BF14</strain>
    </source>
</reference>
<evidence type="ECO:0000313" key="2">
    <source>
        <dbReference type="EMBL" id="MDV2910501.1"/>
    </source>
</evidence>
<evidence type="ECO:0000256" key="1">
    <source>
        <dbReference type="SAM" id="Phobius"/>
    </source>
</evidence>
<feature type="transmembrane region" description="Helical" evidence="1">
    <location>
        <begin position="12"/>
        <end position="33"/>
    </location>
</feature>
<feature type="transmembrane region" description="Helical" evidence="1">
    <location>
        <begin position="98"/>
        <end position="116"/>
    </location>
</feature>
<feature type="transmembrane region" description="Helical" evidence="1">
    <location>
        <begin position="393"/>
        <end position="425"/>
    </location>
</feature>
<organism evidence="2 3">
    <name type="scientific">Pediococcus acidilactici</name>
    <dbReference type="NCBI Taxonomy" id="1254"/>
    <lineage>
        <taxon>Bacteria</taxon>
        <taxon>Bacillati</taxon>
        <taxon>Bacillota</taxon>
        <taxon>Bacilli</taxon>
        <taxon>Lactobacillales</taxon>
        <taxon>Lactobacillaceae</taxon>
        <taxon>Pediococcus</taxon>
        <taxon>Pediococcus acidilactici group</taxon>
    </lineage>
</organism>
<dbReference type="Pfam" id="PF13425">
    <property type="entry name" value="O-antigen_lig"/>
    <property type="match status" value="1"/>
</dbReference>
<keyword evidence="1" id="KW-0472">Membrane</keyword>
<dbReference type="InterPro" id="IPR049504">
    <property type="entry name" value="O-antigen_lig"/>
</dbReference>
<dbReference type="GO" id="GO:0016874">
    <property type="term" value="F:ligase activity"/>
    <property type="evidence" value="ECO:0007669"/>
    <property type="project" value="UniProtKB-KW"/>
</dbReference>
<evidence type="ECO:0000313" key="3">
    <source>
        <dbReference type="Proteomes" id="UP001280415"/>
    </source>
</evidence>
<sequence>MVDSKSTISLNKVILFLLVIMPIVESLNGLLLGHHISDIYRAGLGLLILVYIFCTGKYLHKQSFELLFLLLLYIGLTMFQFIFFHGDITAFKSDLKTTTRIIITPLYYAYFYVALVRKDIRKAELVKLLTTYAILYAVLIITPTLFHTGYITYDYQGTGFVMVGHGTGVGSKGFFVEINSLVGILVIFTFYTGQRALAFFKKGNLKNGVQFVLILLSLVMAEIITTTKTGILVGVIYLIYFLPRSFFVLRKVITKKQRRILAELLSVLIVVLSPFIYQGFAKEVTLFIQRNQYFFDLFDGNLLKFITSSRSVFLEKTFKSINRADNSLFLHLFGGGYYIRLDKPFFGAGRRVTEMDWFDLYFSYGLVGIVAYITYFKESLFNILNSKKNPVKIMLIVFIVYSLIAGHVIFNAMTTTILAVALAYFTDNKFGENDD</sequence>